<dbReference type="SUPFAM" id="SSF141868">
    <property type="entry name" value="EAL domain-like"/>
    <property type="match status" value="1"/>
</dbReference>
<dbReference type="InterPro" id="IPR050706">
    <property type="entry name" value="Cyclic-di-GMP_PDE-like"/>
</dbReference>
<dbReference type="InterPro" id="IPR029787">
    <property type="entry name" value="Nucleotide_cyclase"/>
</dbReference>
<feature type="transmembrane region" description="Helical" evidence="1">
    <location>
        <begin position="275"/>
        <end position="297"/>
    </location>
</feature>
<dbReference type="SUPFAM" id="SSF55073">
    <property type="entry name" value="Nucleotide cyclase"/>
    <property type="match status" value="1"/>
</dbReference>
<dbReference type="SUPFAM" id="SSF158472">
    <property type="entry name" value="HAMP domain-like"/>
    <property type="match status" value="1"/>
</dbReference>
<dbReference type="SMART" id="SM00267">
    <property type="entry name" value="GGDEF"/>
    <property type="match status" value="1"/>
</dbReference>
<dbReference type="PROSITE" id="PS50883">
    <property type="entry name" value="EAL"/>
    <property type="match status" value="1"/>
</dbReference>
<reference evidence="5 6" key="1">
    <citation type="submission" date="2020-03" db="EMBL/GenBank/DDBJ databases">
        <authorList>
            <person name="Lai Q."/>
        </authorList>
    </citation>
    <scope>NUCLEOTIDE SEQUENCE [LARGE SCALE GENOMIC DNA]</scope>
    <source>
        <strain evidence="5 6">CCUG 25036</strain>
    </source>
</reference>
<dbReference type="NCBIfam" id="TIGR00254">
    <property type="entry name" value="GGDEF"/>
    <property type="match status" value="1"/>
</dbReference>
<feature type="domain" description="GGDEF" evidence="4">
    <location>
        <begin position="384"/>
        <end position="514"/>
    </location>
</feature>
<dbReference type="CDD" id="cd01948">
    <property type="entry name" value="EAL"/>
    <property type="match status" value="1"/>
</dbReference>
<evidence type="ECO:0000259" key="3">
    <source>
        <dbReference type="PROSITE" id="PS50885"/>
    </source>
</evidence>
<evidence type="ECO:0000313" key="5">
    <source>
        <dbReference type="EMBL" id="NII08995.1"/>
    </source>
</evidence>
<dbReference type="SMART" id="SM00052">
    <property type="entry name" value="EAL"/>
    <property type="match status" value="1"/>
</dbReference>
<dbReference type="GO" id="GO:0007165">
    <property type="term" value="P:signal transduction"/>
    <property type="evidence" value="ECO:0007669"/>
    <property type="project" value="InterPro"/>
</dbReference>
<dbReference type="Pfam" id="PF00563">
    <property type="entry name" value="EAL"/>
    <property type="match status" value="1"/>
</dbReference>
<dbReference type="Pfam" id="PF00990">
    <property type="entry name" value="GGDEF"/>
    <property type="match status" value="1"/>
</dbReference>
<dbReference type="CDD" id="cd06225">
    <property type="entry name" value="HAMP"/>
    <property type="match status" value="1"/>
</dbReference>
<dbReference type="InterPro" id="IPR000160">
    <property type="entry name" value="GGDEF_dom"/>
</dbReference>
<feature type="domain" description="HAMP" evidence="3">
    <location>
        <begin position="298"/>
        <end position="350"/>
    </location>
</feature>
<comment type="caution">
    <text evidence="5">The sequence shown here is derived from an EMBL/GenBank/DDBJ whole genome shotgun (WGS) entry which is preliminary data.</text>
</comment>
<gene>
    <name evidence="5" type="ORF">HBF25_21640</name>
</gene>
<keyword evidence="1" id="KW-1133">Transmembrane helix</keyword>
<dbReference type="Pfam" id="PF14827">
    <property type="entry name" value="dCache_3"/>
    <property type="match status" value="1"/>
</dbReference>
<keyword evidence="1" id="KW-0472">Membrane</keyword>
<dbReference type="InterPro" id="IPR043128">
    <property type="entry name" value="Rev_trsase/Diguanyl_cyclase"/>
</dbReference>
<evidence type="ECO:0000259" key="2">
    <source>
        <dbReference type="PROSITE" id="PS50883"/>
    </source>
</evidence>
<dbReference type="SMART" id="SM00304">
    <property type="entry name" value="HAMP"/>
    <property type="match status" value="1"/>
</dbReference>
<dbReference type="AlphaFoldDB" id="A0A7X5UEG2"/>
<dbReference type="GO" id="GO:0016020">
    <property type="term" value="C:membrane"/>
    <property type="evidence" value="ECO:0007669"/>
    <property type="project" value="InterPro"/>
</dbReference>
<dbReference type="PANTHER" id="PTHR33121">
    <property type="entry name" value="CYCLIC DI-GMP PHOSPHODIESTERASE PDEF"/>
    <property type="match status" value="1"/>
</dbReference>
<dbReference type="InterPro" id="IPR029150">
    <property type="entry name" value="dCache_3"/>
</dbReference>
<dbReference type="CDD" id="cd01949">
    <property type="entry name" value="GGDEF"/>
    <property type="match status" value="1"/>
</dbReference>
<dbReference type="GO" id="GO:0071111">
    <property type="term" value="F:cyclic-guanylate-specific phosphodiesterase activity"/>
    <property type="evidence" value="ECO:0007669"/>
    <property type="project" value="InterPro"/>
</dbReference>
<dbReference type="Proteomes" id="UP000490980">
    <property type="component" value="Unassembled WGS sequence"/>
</dbReference>
<feature type="domain" description="EAL" evidence="2">
    <location>
        <begin position="523"/>
        <end position="776"/>
    </location>
</feature>
<name>A0A7X5UEG2_9GAMM</name>
<dbReference type="EMBL" id="JAARLZ010000018">
    <property type="protein sequence ID" value="NII08995.1"/>
    <property type="molecule type" value="Genomic_DNA"/>
</dbReference>
<dbReference type="InterPro" id="IPR003660">
    <property type="entry name" value="HAMP_dom"/>
</dbReference>
<keyword evidence="6" id="KW-1185">Reference proteome</keyword>
<dbReference type="Gene3D" id="3.30.70.270">
    <property type="match status" value="1"/>
</dbReference>
<dbReference type="Gene3D" id="3.20.20.450">
    <property type="entry name" value="EAL domain"/>
    <property type="match status" value="1"/>
</dbReference>
<dbReference type="InterPro" id="IPR035919">
    <property type="entry name" value="EAL_sf"/>
</dbReference>
<dbReference type="PANTHER" id="PTHR33121:SF70">
    <property type="entry name" value="SIGNALING PROTEIN YKOW"/>
    <property type="match status" value="1"/>
</dbReference>
<evidence type="ECO:0000313" key="6">
    <source>
        <dbReference type="Proteomes" id="UP000490980"/>
    </source>
</evidence>
<dbReference type="Pfam" id="PF00672">
    <property type="entry name" value="HAMP"/>
    <property type="match status" value="1"/>
</dbReference>
<keyword evidence="1" id="KW-0812">Transmembrane</keyword>
<sequence>MRLPGFRTRLAMFFVAALILVQGLTAGLAYEVARRHLLMQGGDQLTANAEAFVAQMNDLSGRVASGVQIMSLDYALRSAIGTRDRGTIVSVLRNHGSRVGAARMQLIGLDGRVQIDSTTSAGDGQPFAFPDLVSGAYDGHAAAVVVMNGKAFWVVVVPVYAPQPVGLVAASIPLDDALVAHMQRLSALPRDVELVSRDGAHGYRVIAHGDSLPELTASFAERGEGLPGAPTLTHMNGREYIALAQPLKQPRGSGDVLAVMGYSLDDAMRPYKAIWSAWLGLLALGLAGGLVASWLVARGVSRPLEALAEAARRIAGGDYQDAPPVSRKDEIGDLSRAFRTMGEAVRERERRIRHQAMHDPVTGLPNRAAAEDAIDTDLGMQPDRGGALLMVGVTRLTDIVKTLGHALADRLMDDAGRRVGTIAGRHLVARVTDTQFAIWLRGGDVSAAAIMARRVMDALAEPYQEAQISMDMGPAVGIALAPSHGDRAAALLRRAEVAEFAAIGSSAGVEVYDPCTDPHRPERLSLMSELRDAIDGDALELWFQPKRHLADGSIDAAEALVRWHRPGHGMVPPDQFIGVAEETGNIGRLTRWVLARGIASAARLHHEGRPLKVWLNLSARDIGDIGLPDRVAELLSMHGLPARAIALEVTESAVIGEPEAALGVLRRFADMGIDVAIDDFGIGQTSFAYLRRLPVSELKIDRMFVRQLATDASDRTIVRSLVELGQRLGFRVTAEGVEDGGSLDYLVGVGCDHAQGYFIGRPMPFADLCDFYDAQTVASA</sequence>
<accession>A0A7X5UEG2</accession>
<organism evidence="5 6">
    <name type="scientific">Luteibacter anthropi</name>
    <dbReference type="NCBI Taxonomy" id="564369"/>
    <lineage>
        <taxon>Bacteria</taxon>
        <taxon>Pseudomonadati</taxon>
        <taxon>Pseudomonadota</taxon>
        <taxon>Gammaproteobacteria</taxon>
        <taxon>Lysobacterales</taxon>
        <taxon>Rhodanobacteraceae</taxon>
        <taxon>Luteibacter</taxon>
    </lineage>
</organism>
<dbReference type="PROSITE" id="PS50887">
    <property type="entry name" value="GGDEF"/>
    <property type="match status" value="1"/>
</dbReference>
<protein>
    <submittedName>
        <fullName evidence="5">EAL domain-containing protein</fullName>
    </submittedName>
</protein>
<dbReference type="Gene3D" id="6.10.340.10">
    <property type="match status" value="1"/>
</dbReference>
<proteinExistence type="predicted"/>
<dbReference type="RefSeq" id="WP_166952842.1">
    <property type="nucleotide sequence ID" value="NZ_JAARLZ010000018.1"/>
</dbReference>
<evidence type="ECO:0000256" key="1">
    <source>
        <dbReference type="SAM" id="Phobius"/>
    </source>
</evidence>
<evidence type="ECO:0000259" key="4">
    <source>
        <dbReference type="PROSITE" id="PS50887"/>
    </source>
</evidence>
<dbReference type="InterPro" id="IPR001633">
    <property type="entry name" value="EAL_dom"/>
</dbReference>
<dbReference type="PROSITE" id="PS50885">
    <property type="entry name" value="HAMP"/>
    <property type="match status" value="1"/>
</dbReference>